<protein>
    <submittedName>
        <fullName evidence="11">Transcriptional repressor</fullName>
    </submittedName>
</protein>
<dbReference type="AlphaFoldDB" id="A0A3N4GJQ6"/>
<dbReference type="InterPro" id="IPR002481">
    <property type="entry name" value="FUR"/>
</dbReference>
<dbReference type="EMBL" id="RKMG01000004">
    <property type="protein sequence ID" value="RPA62405.1"/>
    <property type="molecule type" value="Genomic_DNA"/>
</dbReference>
<reference evidence="11 12" key="1">
    <citation type="submission" date="2018-11" db="EMBL/GenBank/DDBJ databases">
        <title>Aerococcus sp. SJQ22, whole genome shotgun sequence.</title>
        <authorList>
            <person name="Sun L."/>
            <person name="Gao X."/>
            <person name="Chen W."/>
            <person name="Huang K."/>
        </authorList>
    </citation>
    <scope>NUCLEOTIDE SEQUENCE [LARGE SCALE GENOMIC DNA]</scope>
    <source>
        <strain evidence="11 12">SJQ22</strain>
    </source>
</reference>
<evidence type="ECO:0000256" key="3">
    <source>
        <dbReference type="ARBA" id="ARBA00022490"/>
    </source>
</evidence>
<evidence type="ECO:0000256" key="5">
    <source>
        <dbReference type="ARBA" id="ARBA00022833"/>
    </source>
</evidence>
<dbReference type="InterPro" id="IPR036388">
    <property type="entry name" value="WH-like_DNA-bd_sf"/>
</dbReference>
<comment type="similarity">
    <text evidence="2">Belongs to the Fur family.</text>
</comment>
<evidence type="ECO:0000256" key="4">
    <source>
        <dbReference type="ARBA" id="ARBA00022491"/>
    </source>
</evidence>
<keyword evidence="12" id="KW-1185">Reference proteome</keyword>
<dbReference type="CDD" id="cd07153">
    <property type="entry name" value="Fur_like"/>
    <property type="match status" value="1"/>
</dbReference>
<comment type="caution">
    <text evidence="11">The sequence shown here is derived from an EMBL/GenBank/DDBJ whole genome shotgun (WGS) entry which is preliminary data.</text>
</comment>
<feature type="binding site" evidence="9">
    <location>
        <position position="138"/>
    </location>
    <ligand>
        <name>Zn(2+)</name>
        <dbReference type="ChEBI" id="CHEBI:29105"/>
    </ligand>
</feature>
<dbReference type="PANTHER" id="PTHR33202:SF1">
    <property type="entry name" value="FERRIC UPTAKE REGULATION PROTEIN"/>
    <property type="match status" value="1"/>
</dbReference>
<comment type="subcellular location">
    <subcellularLocation>
        <location evidence="1">Cytoplasm</location>
    </subcellularLocation>
</comment>
<evidence type="ECO:0000256" key="8">
    <source>
        <dbReference type="ARBA" id="ARBA00023163"/>
    </source>
</evidence>
<dbReference type="InterPro" id="IPR036390">
    <property type="entry name" value="WH_DNA-bd_sf"/>
</dbReference>
<sequence length="143" mass="16635">MSFVDKSMQVLHEAGYKYTKKRADMLNVFDQEGDYFLNAKEIQQRLETQYPGISFDTIYRNLKLFEEYHFLETSEISGEMVFRKHCNPNMGHHHHFICINCGKTQAIQSCPVSFFQEQLPGCQIMNHTIELQGLCADCQNKAS</sequence>
<dbReference type="PANTHER" id="PTHR33202">
    <property type="entry name" value="ZINC UPTAKE REGULATION PROTEIN"/>
    <property type="match status" value="1"/>
</dbReference>
<evidence type="ECO:0000256" key="6">
    <source>
        <dbReference type="ARBA" id="ARBA00023015"/>
    </source>
</evidence>
<dbReference type="RefSeq" id="WP_123779311.1">
    <property type="nucleotide sequence ID" value="NZ_RKMG01000004.1"/>
</dbReference>
<feature type="binding site" evidence="10">
    <location>
        <position position="92"/>
    </location>
    <ligand>
        <name>Fe cation</name>
        <dbReference type="ChEBI" id="CHEBI:24875"/>
    </ligand>
</feature>
<evidence type="ECO:0000256" key="10">
    <source>
        <dbReference type="PIRSR" id="PIRSR602481-2"/>
    </source>
</evidence>
<dbReference type="InterPro" id="IPR043135">
    <property type="entry name" value="Fur_C"/>
</dbReference>
<dbReference type="GO" id="GO:0000976">
    <property type="term" value="F:transcription cis-regulatory region binding"/>
    <property type="evidence" value="ECO:0007669"/>
    <property type="project" value="TreeGrafter"/>
</dbReference>
<proteinExistence type="inferred from homology"/>
<keyword evidence="5 9" id="KW-0862">Zinc</keyword>
<organism evidence="11 12">
    <name type="scientific">Aerococcus agrisoli</name>
    <dbReference type="NCBI Taxonomy" id="2487350"/>
    <lineage>
        <taxon>Bacteria</taxon>
        <taxon>Bacillati</taxon>
        <taxon>Bacillota</taxon>
        <taxon>Bacilli</taxon>
        <taxon>Lactobacillales</taxon>
        <taxon>Aerococcaceae</taxon>
        <taxon>Aerococcus</taxon>
    </lineage>
</organism>
<keyword evidence="8" id="KW-0804">Transcription</keyword>
<dbReference type="GO" id="GO:0005737">
    <property type="term" value="C:cytoplasm"/>
    <property type="evidence" value="ECO:0007669"/>
    <property type="project" value="UniProtKB-SubCell"/>
</dbReference>
<dbReference type="SUPFAM" id="SSF46785">
    <property type="entry name" value="Winged helix' DNA-binding domain"/>
    <property type="match status" value="1"/>
</dbReference>
<gene>
    <name evidence="11" type="ORF">EF384_01960</name>
</gene>
<keyword evidence="7" id="KW-0238">DNA-binding</keyword>
<feature type="binding site" evidence="9">
    <location>
        <position position="135"/>
    </location>
    <ligand>
        <name>Zn(2+)</name>
        <dbReference type="ChEBI" id="CHEBI:29105"/>
    </ligand>
</feature>
<keyword evidence="6" id="KW-0805">Transcription regulation</keyword>
<dbReference type="GO" id="GO:0045892">
    <property type="term" value="P:negative regulation of DNA-templated transcription"/>
    <property type="evidence" value="ECO:0007669"/>
    <property type="project" value="TreeGrafter"/>
</dbReference>
<feature type="binding site" evidence="9">
    <location>
        <position position="101"/>
    </location>
    <ligand>
        <name>Zn(2+)</name>
        <dbReference type="ChEBI" id="CHEBI:29105"/>
    </ligand>
</feature>
<dbReference type="Proteomes" id="UP000273977">
    <property type="component" value="Unassembled WGS sequence"/>
</dbReference>
<dbReference type="Gene3D" id="1.10.10.10">
    <property type="entry name" value="Winged helix-like DNA-binding domain superfamily/Winged helix DNA-binding domain"/>
    <property type="match status" value="1"/>
</dbReference>
<dbReference type="Gene3D" id="3.30.1490.190">
    <property type="match status" value="1"/>
</dbReference>
<keyword evidence="10" id="KW-0408">Iron</keyword>
<evidence type="ECO:0000256" key="1">
    <source>
        <dbReference type="ARBA" id="ARBA00004496"/>
    </source>
</evidence>
<keyword evidence="9" id="KW-0479">Metal-binding</keyword>
<dbReference type="GO" id="GO:0003700">
    <property type="term" value="F:DNA-binding transcription factor activity"/>
    <property type="evidence" value="ECO:0007669"/>
    <property type="project" value="InterPro"/>
</dbReference>
<dbReference type="GO" id="GO:1900376">
    <property type="term" value="P:regulation of secondary metabolite biosynthetic process"/>
    <property type="evidence" value="ECO:0007669"/>
    <property type="project" value="TreeGrafter"/>
</dbReference>
<evidence type="ECO:0000256" key="9">
    <source>
        <dbReference type="PIRSR" id="PIRSR602481-1"/>
    </source>
</evidence>
<name>A0A3N4GJQ6_9LACT</name>
<evidence type="ECO:0000313" key="11">
    <source>
        <dbReference type="EMBL" id="RPA62405.1"/>
    </source>
</evidence>
<feature type="binding site" evidence="10">
    <location>
        <position position="127"/>
    </location>
    <ligand>
        <name>Fe cation</name>
        <dbReference type="ChEBI" id="CHEBI:24875"/>
    </ligand>
</feature>
<keyword evidence="3" id="KW-0963">Cytoplasm</keyword>
<dbReference type="OrthoDB" id="8659436at2"/>
<evidence type="ECO:0000256" key="7">
    <source>
        <dbReference type="ARBA" id="ARBA00023125"/>
    </source>
</evidence>
<evidence type="ECO:0000313" key="12">
    <source>
        <dbReference type="Proteomes" id="UP000273977"/>
    </source>
</evidence>
<dbReference type="GO" id="GO:0008270">
    <property type="term" value="F:zinc ion binding"/>
    <property type="evidence" value="ECO:0007669"/>
    <property type="project" value="TreeGrafter"/>
</dbReference>
<dbReference type="Pfam" id="PF01475">
    <property type="entry name" value="FUR"/>
    <property type="match status" value="1"/>
</dbReference>
<evidence type="ECO:0000256" key="2">
    <source>
        <dbReference type="ARBA" id="ARBA00007957"/>
    </source>
</evidence>
<comment type="cofactor">
    <cofactor evidence="10">
        <name>Mn(2+)</name>
        <dbReference type="ChEBI" id="CHEBI:29035"/>
    </cofactor>
    <cofactor evidence="10">
        <name>Fe(2+)</name>
        <dbReference type="ChEBI" id="CHEBI:29033"/>
    </cofactor>
    <text evidence="10">Binds 1 Mn(2+) or Fe(2+) ion per subunit.</text>
</comment>
<keyword evidence="4" id="KW-0678">Repressor</keyword>
<feature type="binding site" evidence="9">
    <location>
        <position position="98"/>
    </location>
    <ligand>
        <name>Zn(2+)</name>
        <dbReference type="ChEBI" id="CHEBI:29105"/>
    </ligand>
</feature>
<comment type="cofactor">
    <cofactor evidence="9">
        <name>Zn(2+)</name>
        <dbReference type="ChEBI" id="CHEBI:29105"/>
    </cofactor>
    <text evidence="9">Binds 1 zinc ion per subunit.</text>
</comment>
<accession>A0A3N4GJQ6</accession>